<evidence type="ECO:0000313" key="16">
    <source>
        <dbReference type="EMBL" id="AGA26990.1"/>
    </source>
</evidence>
<dbReference type="InterPro" id="IPR001497">
    <property type="entry name" value="MethylDNA_cys_MeTrfase_AS"/>
</dbReference>
<evidence type="ECO:0000256" key="1">
    <source>
        <dbReference type="ARBA" id="ARBA00001286"/>
    </source>
</evidence>
<dbReference type="OrthoDB" id="9783680at2"/>
<dbReference type="GO" id="GO:0003700">
    <property type="term" value="F:DNA-binding transcription factor activity"/>
    <property type="evidence" value="ECO:0007669"/>
    <property type="project" value="InterPro"/>
</dbReference>
<dbReference type="RefSeq" id="WP_015246142.1">
    <property type="nucleotide sequence ID" value="NC_019892.1"/>
</dbReference>
<evidence type="ECO:0000313" key="17">
    <source>
        <dbReference type="Proteomes" id="UP000010798"/>
    </source>
</evidence>
<protein>
    <submittedName>
        <fullName evidence="16">O-6-methylguanine DNA methyltransferase</fullName>
    </submittedName>
</protein>
<dbReference type="SUPFAM" id="SSF46689">
    <property type="entry name" value="Homeodomain-like"/>
    <property type="match status" value="1"/>
</dbReference>
<dbReference type="PROSITE" id="PS00041">
    <property type="entry name" value="HTH_ARAC_FAMILY_1"/>
    <property type="match status" value="1"/>
</dbReference>
<keyword evidence="10" id="KW-0804">Transcription</keyword>
<comment type="catalytic activity">
    <reaction evidence="12">
        <text>a 6-O-methyl-2'-deoxyguanosine in DNA + L-cysteinyl-[protein] = S-methyl-L-cysteinyl-[protein] + a 2'-deoxyguanosine in DNA</text>
        <dbReference type="Rhea" id="RHEA:24000"/>
        <dbReference type="Rhea" id="RHEA-COMP:10131"/>
        <dbReference type="Rhea" id="RHEA-COMP:10132"/>
        <dbReference type="Rhea" id="RHEA-COMP:11367"/>
        <dbReference type="Rhea" id="RHEA-COMP:11368"/>
        <dbReference type="ChEBI" id="CHEBI:29950"/>
        <dbReference type="ChEBI" id="CHEBI:82612"/>
        <dbReference type="ChEBI" id="CHEBI:85445"/>
        <dbReference type="ChEBI" id="CHEBI:85448"/>
        <dbReference type="EC" id="2.1.1.63"/>
    </reaction>
</comment>
<dbReference type="InterPro" id="IPR036388">
    <property type="entry name" value="WH-like_DNA-bd_sf"/>
</dbReference>
<dbReference type="SUPFAM" id="SSF53155">
    <property type="entry name" value="Methylated DNA-protein cysteine methyltransferase domain"/>
    <property type="match status" value="1"/>
</dbReference>
<feature type="binding site" evidence="14">
    <location>
        <position position="51"/>
    </location>
    <ligand>
        <name>Zn(2+)</name>
        <dbReference type="ChEBI" id="CHEBI:29105"/>
    </ligand>
</feature>
<comment type="cofactor">
    <cofactor evidence="14">
        <name>Zn(2+)</name>
        <dbReference type="ChEBI" id="CHEBI:29105"/>
    </cofactor>
    <text evidence="14">Binds 1 zinc ion per subunit.</text>
</comment>
<dbReference type="Pfam" id="PF02870">
    <property type="entry name" value="Methyltransf_1N"/>
    <property type="match status" value="1"/>
</dbReference>
<dbReference type="CDD" id="cd06445">
    <property type="entry name" value="ATase"/>
    <property type="match status" value="1"/>
</dbReference>
<evidence type="ECO:0000259" key="15">
    <source>
        <dbReference type="PROSITE" id="PS01124"/>
    </source>
</evidence>
<dbReference type="Gene3D" id="1.10.10.10">
    <property type="entry name" value="Winged helix-like DNA-binding domain superfamily/Winged helix DNA-binding domain"/>
    <property type="match status" value="1"/>
</dbReference>
<dbReference type="GO" id="GO:0006281">
    <property type="term" value="P:DNA repair"/>
    <property type="evidence" value="ECO:0007669"/>
    <property type="project" value="UniProtKB-KW"/>
</dbReference>
<feature type="binding site" evidence="14">
    <location>
        <position position="81"/>
    </location>
    <ligand>
        <name>Zn(2+)</name>
        <dbReference type="ChEBI" id="CHEBI:29105"/>
    </ligand>
</feature>
<dbReference type="SMART" id="SM00342">
    <property type="entry name" value="HTH_ARAC"/>
    <property type="match status" value="1"/>
</dbReference>
<dbReference type="SUPFAM" id="SSF46767">
    <property type="entry name" value="Methylated DNA-protein cysteine methyltransferase, C-terminal domain"/>
    <property type="match status" value="1"/>
</dbReference>
<dbReference type="InterPro" id="IPR018060">
    <property type="entry name" value="HTH_AraC"/>
</dbReference>
<dbReference type="Pfam" id="PF12833">
    <property type="entry name" value="HTH_18"/>
    <property type="match status" value="1"/>
</dbReference>
<evidence type="ECO:0000256" key="12">
    <source>
        <dbReference type="ARBA" id="ARBA00049348"/>
    </source>
</evidence>
<dbReference type="InterPro" id="IPR016221">
    <property type="entry name" value="Bifunct_regulatory_prot_Ada"/>
</dbReference>
<reference evidence="16 17" key="1">
    <citation type="submission" date="2012-02" db="EMBL/GenBank/DDBJ databases">
        <title>Complete sequence of chromosome of Singulisphaera acidiphila DSM 18658.</title>
        <authorList>
            <consortium name="US DOE Joint Genome Institute (JGI-PGF)"/>
            <person name="Lucas S."/>
            <person name="Copeland A."/>
            <person name="Lapidus A."/>
            <person name="Glavina del Rio T."/>
            <person name="Dalin E."/>
            <person name="Tice H."/>
            <person name="Bruce D."/>
            <person name="Goodwin L."/>
            <person name="Pitluck S."/>
            <person name="Peters L."/>
            <person name="Ovchinnikova G."/>
            <person name="Chertkov O."/>
            <person name="Kyrpides N."/>
            <person name="Mavromatis K."/>
            <person name="Ivanova N."/>
            <person name="Brettin T."/>
            <person name="Detter J.C."/>
            <person name="Han C."/>
            <person name="Larimer F."/>
            <person name="Land M."/>
            <person name="Hauser L."/>
            <person name="Markowitz V."/>
            <person name="Cheng J.-F."/>
            <person name="Hugenholtz P."/>
            <person name="Woyke T."/>
            <person name="Wu D."/>
            <person name="Tindall B."/>
            <person name="Pomrenke H."/>
            <person name="Brambilla E."/>
            <person name="Klenk H.-P."/>
            <person name="Eisen J.A."/>
        </authorList>
    </citation>
    <scope>NUCLEOTIDE SEQUENCE [LARGE SCALE GENOMIC DNA]</scope>
    <source>
        <strain evidence="17">ATCC BAA-1392 / DSM 18658 / VKM B-2454 / MOB10</strain>
    </source>
</reference>
<keyword evidence="11" id="KW-0234">DNA repair</keyword>
<dbReference type="NCBIfam" id="TIGR00589">
    <property type="entry name" value="ogt"/>
    <property type="match status" value="1"/>
</dbReference>
<dbReference type="AlphaFoldDB" id="L0DDQ0"/>
<dbReference type="Gene3D" id="3.30.160.70">
    <property type="entry name" value="Methylated DNA-protein cysteine methyltransferase domain"/>
    <property type="match status" value="1"/>
</dbReference>
<keyword evidence="17" id="KW-1185">Reference proteome</keyword>
<dbReference type="eggNOG" id="COG2169">
    <property type="taxonomic scope" value="Bacteria"/>
</dbReference>
<dbReference type="InterPro" id="IPR036631">
    <property type="entry name" value="MGMT_N_sf"/>
</dbReference>
<evidence type="ECO:0000256" key="9">
    <source>
        <dbReference type="ARBA" id="ARBA00023159"/>
    </source>
</evidence>
<dbReference type="eggNOG" id="COG0350">
    <property type="taxonomic scope" value="Bacteria"/>
</dbReference>
<proteinExistence type="predicted"/>
<evidence type="ECO:0000256" key="7">
    <source>
        <dbReference type="ARBA" id="ARBA00023015"/>
    </source>
</evidence>
<feature type="binding site" evidence="14">
    <location>
        <position position="78"/>
    </location>
    <ligand>
        <name>Zn(2+)</name>
        <dbReference type="ChEBI" id="CHEBI:29105"/>
    </ligand>
</feature>
<keyword evidence="8" id="KW-0238">DNA-binding</keyword>
<dbReference type="PIRSF" id="PIRSF000409">
    <property type="entry name" value="Ada"/>
    <property type="match status" value="1"/>
</dbReference>
<dbReference type="Gene3D" id="3.40.10.10">
    <property type="entry name" value="DNA Methylphosphotriester Repair Domain"/>
    <property type="match status" value="1"/>
</dbReference>
<keyword evidence="3 16" id="KW-0808">Transferase</keyword>
<dbReference type="Proteomes" id="UP000010798">
    <property type="component" value="Chromosome"/>
</dbReference>
<dbReference type="GO" id="GO:0032259">
    <property type="term" value="P:methylation"/>
    <property type="evidence" value="ECO:0007669"/>
    <property type="project" value="UniProtKB-KW"/>
</dbReference>
<dbReference type="GO" id="GO:0043565">
    <property type="term" value="F:sequence-specific DNA binding"/>
    <property type="evidence" value="ECO:0007669"/>
    <property type="project" value="InterPro"/>
</dbReference>
<dbReference type="Gene3D" id="1.10.10.60">
    <property type="entry name" value="Homeodomain-like"/>
    <property type="match status" value="1"/>
</dbReference>
<dbReference type="InterPro" id="IPR004026">
    <property type="entry name" value="Ada_DNA_repair_Zn-bd"/>
</dbReference>
<evidence type="ECO:0000256" key="10">
    <source>
        <dbReference type="ARBA" id="ARBA00023163"/>
    </source>
</evidence>
<dbReference type="Pfam" id="PF01035">
    <property type="entry name" value="DNA_binding_1"/>
    <property type="match status" value="1"/>
</dbReference>
<comment type="catalytic activity">
    <reaction evidence="1">
        <text>a 4-O-methyl-thymidine in DNA + L-cysteinyl-[protein] = a thymidine in DNA + S-methyl-L-cysteinyl-[protein]</text>
        <dbReference type="Rhea" id="RHEA:53428"/>
        <dbReference type="Rhea" id="RHEA-COMP:10131"/>
        <dbReference type="Rhea" id="RHEA-COMP:10132"/>
        <dbReference type="Rhea" id="RHEA-COMP:13555"/>
        <dbReference type="Rhea" id="RHEA-COMP:13556"/>
        <dbReference type="ChEBI" id="CHEBI:29950"/>
        <dbReference type="ChEBI" id="CHEBI:82612"/>
        <dbReference type="ChEBI" id="CHEBI:137386"/>
        <dbReference type="ChEBI" id="CHEBI:137387"/>
        <dbReference type="EC" id="2.1.1.63"/>
    </reaction>
</comment>
<dbReference type="SUPFAM" id="SSF57884">
    <property type="entry name" value="Ada DNA repair protein, N-terminal domain (N-Ada 10)"/>
    <property type="match status" value="1"/>
</dbReference>
<dbReference type="PROSITE" id="PS01124">
    <property type="entry name" value="HTH_ARAC_FAMILY_2"/>
    <property type="match status" value="1"/>
</dbReference>
<dbReference type="InterPro" id="IPR036217">
    <property type="entry name" value="MethylDNA_cys_MeTrfase_DNAb"/>
</dbReference>
<dbReference type="EMBL" id="CP003364">
    <property type="protein sequence ID" value="AGA26990.1"/>
    <property type="molecule type" value="Genomic_DNA"/>
</dbReference>
<dbReference type="FunFam" id="1.10.10.10:FF:000410">
    <property type="entry name" value="ADA regulatory protein, putative"/>
    <property type="match status" value="1"/>
</dbReference>
<evidence type="ECO:0000256" key="14">
    <source>
        <dbReference type="PIRSR" id="PIRSR000409-3"/>
    </source>
</evidence>
<feature type="binding site" evidence="14">
    <location>
        <position position="47"/>
    </location>
    <ligand>
        <name>Zn(2+)</name>
        <dbReference type="ChEBI" id="CHEBI:29105"/>
    </ligand>
</feature>
<evidence type="ECO:0000256" key="5">
    <source>
        <dbReference type="ARBA" id="ARBA00022763"/>
    </source>
</evidence>
<feature type="domain" description="HTH araC/xylS-type" evidence="15">
    <location>
        <begin position="93"/>
        <end position="193"/>
    </location>
</feature>
<keyword evidence="6 14" id="KW-0862">Zinc</keyword>
<keyword evidence="7" id="KW-0805">Transcription regulation</keyword>
<evidence type="ECO:0000256" key="8">
    <source>
        <dbReference type="ARBA" id="ARBA00023125"/>
    </source>
</evidence>
<evidence type="ECO:0000256" key="2">
    <source>
        <dbReference type="ARBA" id="ARBA00022603"/>
    </source>
</evidence>
<dbReference type="GO" id="GO:0003908">
    <property type="term" value="F:methylated-DNA-[protein]-cysteine S-methyltransferase activity"/>
    <property type="evidence" value="ECO:0007669"/>
    <property type="project" value="UniProtKB-EC"/>
</dbReference>
<organism evidence="16 17">
    <name type="scientific">Singulisphaera acidiphila (strain ATCC BAA-1392 / DSM 18658 / VKM B-2454 / MOB10)</name>
    <dbReference type="NCBI Taxonomy" id="886293"/>
    <lineage>
        <taxon>Bacteria</taxon>
        <taxon>Pseudomonadati</taxon>
        <taxon>Planctomycetota</taxon>
        <taxon>Planctomycetia</taxon>
        <taxon>Isosphaerales</taxon>
        <taxon>Isosphaeraceae</taxon>
        <taxon>Singulisphaera</taxon>
    </lineage>
</organism>
<evidence type="ECO:0000256" key="3">
    <source>
        <dbReference type="ARBA" id="ARBA00022679"/>
    </source>
</evidence>
<dbReference type="GO" id="GO:0008270">
    <property type="term" value="F:zinc ion binding"/>
    <property type="evidence" value="ECO:0007669"/>
    <property type="project" value="InterPro"/>
</dbReference>
<dbReference type="InterPro" id="IPR009057">
    <property type="entry name" value="Homeodomain-like_sf"/>
</dbReference>
<keyword evidence="2 16" id="KW-0489">Methyltransferase</keyword>
<evidence type="ECO:0000256" key="11">
    <source>
        <dbReference type="ARBA" id="ARBA00023204"/>
    </source>
</evidence>
<dbReference type="KEGG" id="saci:Sinac_2692"/>
<name>L0DDQ0_SINAD</name>
<dbReference type="HOGENOM" id="CLU_000445_52_0_0"/>
<dbReference type="InterPro" id="IPR035451">
    <property type="entry name" value="Ada-like_dom_sf"/>
</dbReference>
<keyword evidence="4 14" id="KW-0479">Metal-binding</keyword>
<dbReference type="STRING" id="886293.Sinac_2692"/>
<feature type="active site" description="Nucleophile; methyl group acceptor from methylphosphotriester" evidence="13">
    <location>
        <position position="47"/>
    </location>
</feature>
<dbReference type="Pfam" id="PF02805">
    <property type="entry name" value="Ada_Zn_binding"/>
    <property type="match status" value="1"/>
</dbReference>
<keyword evidence="5" id="KW-0227">DNA damage</keyword>
<feature type="active site" description="Nucleophile; methyl group acceptor from either O6-methylguanine or O4-methylthymine" evidence="13">
    <location>
        <position position="331"/>
    </location>
</feature>
<gene>
    <name evidence="16" type="ordered locus">Sinac_2692</name>
</gene>
<dbReference type="PANTHER" id="PTHR10815:SF14">
    <property type="entry name" value="BIFUNCTIONAL TRANSCRIPTIONAL ACTIVATOR_DNA REPAIR ENZYME ADA"/>
    <property type="match status" value="1"/>
</dbReference>
<dbReference type="InterPro" id="IPR008332">
    <property type="entry name" value="MethylG_MeTrfase_N"/>
</dbReference>
<accession>L0DDQ0</accession>
<dbReference type="PROSITE" id="PS00374">
    <property type="entry name" value="MGMT"/>
    <property type="match status" value="1"/>
</dbReference>
<evidence type="ECO:0000256" key="6">
    <source>
        <dbReference type="ARBA" id="ARBA00022833"/>
    </source>
</evidence>
<dbReference type="InterPro" id="IPR018062">
    <property type="entry name" value="HTH_AraC-typ_CS"/>
</dbReference>
<dbReference type="InterPro" id="IPR014048">
    <property type="entry name" value="MethylDNA_cys_MeTrfase_DNA-bd"/>
</dbReference>
<evidence type="ECO:0000256" key="4">
    <source>
        <dbReference type="ARBA" id="ARBA00022723"/>
    </source>
</evidence>
<keyword evidence="9" id="KW-0010">Activator</keyword>
<sequence length="365" mass="39910">MTTVVEKSEEIARPFSSDEARWRAVTDRDPAADGHFYFSVRTTGVYCKPSCPARLALRENVRFHATCQNAEAAGFRACKRCKPNEASLTERQASVVARACRTIEEAEEVPSLEELATSVGMSRYHFHRIFKEQTGLTPKGYASAHRAQRVRDQLARSSTVTQAIYGAGFNSNSRFYESSTEVLGMSPTTFRAGGNGTSIRFAIGECWLGSILVAASDKGICAILLGDDPDALARNLQDRFPKAQLLGGDTDFEQWVAKVVGFLETPSIGLDLPLDIRGTAFQQRVWDALRAIPAGSTVTYTEIANRIGQPKAVRAVAQACAANALAVAIPCHRVVRTDGSLSGYRWGVDRKAQLIRRERETSGSQ</sequence>
<evidence type="ECO:0000256" key="13">
    <source>
        <dbReference type="PIRSR" id="PIRSR000409-1"/>
    </source>
</evidence>
<dbReference type="PANTHER" id="PTHR10815">
    <property type="entry name" value="METHYLATED-DNA--PROTEIN-CYSTEINE METHYLTRANSFERASE"/>
    <property type="match status" value="1"/>
</dbReference>
<dbReference type="NCBIfam" id="NF011964">
    <property type="entry name" value="PRK15435.1"/>
    <property type="match status" value="1"/>
</dbReference>